<evidence type="ECO:0000256" key="3">
    <source>
        <dbReference type="ARBA" id="ARBA00022679"/>
    </source>
</evidence>
<protein>
    <submittedName>
        <fullName evidence="11">Xylosyl- and glucuronyltransferase LARGE2 isoform X3</fullName>
    </submittedName>
</protein>
<evidence type="ECO:0000256" key="7">
    <source>
        <dbReference type="ARBA" id="ARBA00022989"/>
    </source>
</evidence>
<dbReference type="GeneID" id="109569527"/>
<keyword evidence="9" id="KW-0325">Glycoprotein</keyword>
<evidence type="ECO:0000256" key="5">
    <source>
        <dbReference type="ARBA" id="ARBA00022723"/>
    </source>
</evidence>
<keyword evidence="2" id="KW-0328">Glycosyltransferase</keyword>
<dbReference type="PANTHER" id="PTHR12270:SF23">
    <property type="entry name" value="XYLOSYL- AND GLUCURONYLTRANSFERASE LARGE2"/>
    <property type="match status" value="1"/>
</dbReference>
<keyword evidence="7" id="KW-1133">Transmembrane helix</keyword>
<dbReference type="InterPro" id="IPR051292">
    <property type="entry name" value="Xyl/GlcA_transferase"/>
</dbReference>
<gene>
    <name evidence="11" type="primary">LARGE2</name>
</gene>
<keyword evidence="6" id="KW-0735">Signal-anchor</keyword>
<evidence type="ECO:0000256" key="4">
    <source>
        <dbReference type="ARBA" id="ARBA00022692"/>
    </source>
</evidence>
<dbReference type="Pfam" id="PF13896">
    <property type="entry name" value="Glyco_transf_49"/>
    <property type="match status" value="2"/>
</dbReference>
<dbReference type="Proteomes" id="UP001652663">
    <property type="component" value="Chromosome 15"/>
</dbReference>
<comment type="subcellular location">
    <subcellularLocation>
        <location evidence="1">Membrane</location>
        <topology evidence="1">Single-pass type II membrane protein</topology>
    </subcellularLocation>
</comment>
<sequence length="569" mass="64954">MSPLPPTLQNFGHSLLTFLTSKRLVSWKTKAIGTSATSGGTTGPGLPWAGDLTQRVNCGPSESTLTSERSENINTAQKQAFGRHLQEPWPQELVIPGGHDSLSPRAGVILLRLDRLRQAGWEHMWKLTATRELLTLPATSLADQDIFNAVIKEHPWLVQPLPCMWNVQLSDHTLAERCYSEAPDLKVIHWNSPKKLRVKNKHVESFRNLYLTFLEYDGNLLRRELFGCPCPPPPGAEQLQQALAQLEEQDACFEFRQQQLTVHRVHITFLPHKPPPPQPHDVTLVAQLSMERLQMLEALCRHWPGPMSLALYLTDTEAQQFLRFVETSAVLSARQDVAYHVVYREGSLYPINQLRNVALAQALTPYVFLSDIDFLPAYSLYDYLRASIEQLELDGRRKAALVVPAFETLHYRFSFPSSKAELLTLLDAGSLYTFRYHEWPQGHAPTDYARWREAQAPYRVQWAADYEPYVVVPRDCPRYDPRFVGFGWNKVAHIIELDAQEYELLVLPEAFTIHLPHAPSLDITRFRSNPTYRDCVRALKDEFHQDLSRHYGAAALKYLTALQQPRGPA</sequence>
<accession>A0ABM4TJL0</accession>
<dbReference type="SUPFAM" id="SSF53448">
    <property type="entry name" value="Nucleotide-diphospho-sugar transferases"/>
    <property type="match status" value="1"/>
</dbReference>
<evidence type="ECO:0000256" key="9">
    <source>
        <dbReference type="ARBA" id="ARBA00023180"/>
    </source>
</evidence>
<keyword evidence="5" id="KW-0479">Metal-binding</keyword>
<dbReference type="RefSeq" id="XP_070660229.1">
    <property type="nucleotide sequence ID" value="XM_070804128.1"/>
</dbReference>
<keyword evidence="3" id="KW-0808">Transferase</keyword>
<dbReference type="InterPro" id="IPR029044">
    <property type="entry name" value="Nucleotide-diphossugar_trans"/>
</dbReference>
<keyword evidence="10" id="KW-1185">Reference proteome</keyword>
<evidence type="ECO:0000256" key="8">
    <source>
        <dbReference type="ARBA" id="ARBA00023136"/>
    </source>
</evidence>
<dbReference type="Gene3D" id="3.90.550.10">
    <property type="entry name" value="Spore Coat Polysaccharide Biosynthesis Protein SpsA, Chain A"/>
    <property type="match status" value="1"/>
</dbReference>
<organism evidence="10 11">
    <name type="scientific">Bos indicus</name>
    <name type="common">Zebu</name>
    <dbReference type="NCBI Taxonomy" id="9915"/>
    <lineage>
        <taxon>Eukaryota</taxon>
        <taxon>Metazoa</taxon>
        <taxon>Chordata</taxon>
        <taxon>Craniata</taxon>
        <taxon>Vertebrata</taxon>
        <taxon>Euteleostomi</taxon>
        <taxon>Mammalia</taxon>
        <taxon>Eutheria</taxon>
        <taxon>Laurasiatheria</taxon>
        <taxon>Artiodactyla</taxon>
        <taxon>Ruminantia</taxon>
        <taxon>Pecora</taxon>
        <taxon>Bovidae</taxon>
        <taxon>Bovinae</taxon>
        <taxon>Bos</taxon>
    </lineage>
</organism>
<dbReference type="PANTHER" id="PTHR12270">
    <property type="entry name" value="GLYCOSYLTRANSFERASE-RELATED"/>
    <property type="match status" value="1"/>
</dbReference>
<keyword evidence="8" id="KW-0472">Membrane</keyword>
<name>A0ABM4TJL0_BOSIN</name>
<keyword evidence="4" id="KW-0812">Transmembrane</keyword>
<evidence type="ECO:0000256" key="2">
    <source>
        <dbReference type="ARBA" id="ARBA00022676"/>
    </source>
</evidence>
<evidence type="ECO:0000313" key="10">
    <source>
        <dbReference type="Proteomes" id="UP001652663"/>
    </source>
</evidence>
<evidence type="ECO:0000256" key="6">
    <source>
        <dbReference type="ARBA" id="ARBA00022968"/>
    </source>
</evidence>
<proteinExistence type="predicted"/>
<evidence type="ECO:0000313" key="11">
    <source>
        <dbReference type="RefSeq" id="XP_070660229.1"/>
    </source>
</evidence>
<evidence type="ECO:0000256" key="1">
    <source>
        <dbReference type="ARBA" id="ARBA00004606"/>
    </source>
</evidence>
<reference evidence="11" key="1">
    <citation type="submission" date="2025-08" db="UniProtKB">
        <authorList>
            <consortium name="RefSeq"/>
        </authorList>
    </citation>
    <scope>IDENTIFICATION</scope>
    <source>
        <tissue evidence="11">Blood</tissue>
    </source>
</reference>